<dbReference type="Proteomes" id="UP000008810">
    <property type="component" value="Chromosome 2"/>
</dbReference>
<dbReference type="InParanoid" id="A0A2K2D6C2"/>
<dbReference type="AlphaFoldDB" id="A0A2K2D6C2"/>
<reference evidence="1 2" key="1">
    <citation type="journal article" date="2010" name="Nature">
        <title>Genome sequencing and analysis of the model grass Brachypodium distachyon.</title>
        <authorList>
            <consortium name="International Brachypodium Initiative"/>
        </authorList>
    </citation>
    <scope>NUCLEOTIDE SEQUENCE [LARGE SCALE GENOMIC DNA]</scope>
    <source>
        <strain evidence="1 2">Bd21</strain>
    </source>
</reference>
<evidence type="ECO:0000313" key="1">
    <source>
        <dbReference type="EMBL" id="PNT69832.1"/>
    </source>
</evidence>
<dbReference type="EMBL" id="CM000881">
    <property type="protein sequence ID" value="PNT69832.1"/>
    <property type="molecule type" value="Genomic_DNA"/>
</dbReference>
<reference evidence="2" key="3">
    <citation type="submission" date="2018-08" db="UniProtKB">
        <authorList>
            <consortium name="EnsemblPlants"/>
        </authorList>
    </citation>
    <scope>IDENTIFICATION</scope>
    <source>
        <strain evidence="2">cv. Bd21</strain>
    </source>
</reference>
<keyword evidence="3" id="KW-1185">Reference proteome</keyword>
<sequence>MKAHVDFNRPYYTAQNPFVQTFLARIDRRERAHSSAALKTKHLPGGAPAAAAVPSPNGFRTDFGVPLPRTSRPLVRGFEQPATTVVRSRLPRANSARPNYRFARARWIISLHLGPDTSEARSGAEQFTFPAIRRFAGLVATKL</sequence>
<proteinExistence type="predicted"/>
<gene>
    <name evidence="1" type="ORF">BRADI_2g01152v3</name>
</gene>
<dbReference type="EnsemblPlants" id="PNT69832">
    <property type="protein sequence ID" value="PNT69832"/>
    <property type="gene ID" value="BRADI_2g01152v3"/>
</dbReference>
<evidence type="ECO:0000313" key="3">
    <source>
        <dbReference type="Proteomes" id="UP000008810"/>
    </source>
</evidence>
<name>A0A2K2D6C2_BRADI</name>
<dbReference type="Gramene" id="PNT69832">
    <property type="protein sequence ID" value="PNT69832"/>
    <property type="gene ID" value="BRADI_2g01152v3"/>
</dbReference>
<reference evidence="1" key="2">
    <citation type="submission" date="2017-06" db="EMBL/GenBank/DDBJ databases">
        <title>WGS assembly of Brachypodium distachyon.</title>
        <authorList>
            <consortium name="The International Brachypodium Initiative"/>
            <person name="Lucas S."/>
            <person name="Harmon-Smith M."/>
            <person name="Lail K."/>
            <person name="Tice H."/>
            <person name="Grimwood J."/>
            <person name="Bruce D."/>
            <person name="Barry K."/>
            <person name="Shu S."/>
            <person name="Lindquist E."/>
            <person name="Wang M."/>
            <person name="Pitluck S."/>
            <person name="Vogel J.P."/>
            <person name="Garvin D.F."/>
            <person name="Mockler T.C."/>
            <person name="Schmutz J."/>
            <person name="Rokhsar D."/>
            <person name="Bevan M.W."/>
        </authorList>
    </citation>
    <scope>NUCLEOTIDE SEQUENCE</scope>
    <source>
        <strain evidence="1">Bd21</strain>
    </source>
</reference>
<accession>A0A2K2D6C2</accession>
<protein>
    <submittedName>
        <fullName evidence="1 2">Uncharacterized protein</fullName>
    </submittedName>
</protein>
<evidence type="ECO:0000313" key="2">
    <source>
        <dbReference type="EnsemblPlants" id="PNT69832"/>
    </source>
</evidence>
<organism evidence="1">
    <name type="scientific">Brachypodium distachyon</name>
    <name type="common">Purple false brome</name>
    <name type="synonym">Trachynia distachya</name>
    <dbReference type="NCBI Taxonomy" id="15368"/>
    <lineage>
        <taxon>Eukaryota</taxon>
        <taxon>Viridiplantae</taxon>
        <taxon>Streptophyta</taxon>
        <taxon>Embryophyta</taxon>
        <taxon>Tracheophyta</taxon>
        <taxon>Spermatophyta</taxon>
        <taxon>Magnoliopsida</taxon>
        <taxon>Liliopsida</taxon>
        <taxon>Poales</taxon>
        <taxon>Poaceae</taxon>
        <taxon>BOP clade</taxon>
        <taxon>Pooideae</taxon>
        <taxon>Stipodae</taxon>
        <taxon>Brachypodieae</taxon>
        <taxon>Brachypodium</taxon>
    </lineage>
</organism>